<feature type="transmembrane region" description="Helical" evidence="1">
    <location>
        <begin position="196"/>
        <end position="214"/>
    </location>
</feature>
<feature type="domain" description="Phosphatidic acid phosphatase type 2/haloperoxidase" evidence="2">
    <location>
        <begin position="98"/>
        <end position="211"/>
    </location>
</feature>
<reference evidence="3 4" key="1">
    <citation type="submission" date="2020-11" db="EMBL/GenBank/DDBJ databases">
        <title>Kaistella gelatinilytica sp. nov., a flavobacterium isolated from Antarctic Soil.</title>
        <authorList>
            <person name="Li J."/>
        </authorList>
    </citation>
    <scope>NUCLEOTIDE SEQUENCE [LARGE SCALE GENOMIC DNA]</scope>
    <source>
        <strain evidence="3 4">G5-32</strain>
    </source>
</reference>
<keyword evidence="1" id="KW-0472">Membrane</keyword>
<proteinExistence type="predicted"/>
<dbReference type="SUPFAM" id="SSF48317">
    <property type="entry name" value="Acid phosphatase/Vanadium-dependent haloperoxidase"/>
    <property type="match status" value="1"/>
</dbReference>
<sequence length="221" mass="25775">MKIQFLKDFYSNSSAKLLISLLFLVIAFFVLAVITDEMVLEKENNIDFVIFKFFNTHIVRNSLTGFMYAITQFSSATFIKIVYPFLIVVLLLFKLYRKALFTFVAGVGGLLLIYGMKMFFARPRPPYPLLYKEETFSFPSGHATFGFIFYGTLAYFIWLTDLPKVWKYIAMVFLIALSLTIGFSRVYLRVHYPSDVVGGFCLGYSWLFLMIFAFRKWYPID</sequence>
<dbReference type="PANTHER" id="PTHR14969:SF13">
    <property type="entry name" value="AT30094P"/>
    <property type="match status" value="1"/>
</dbReference>
<protein>
    <submittedName>
        <fullName evidence="3">Phosphatase PAP2 family protein</fullName>
    </submittedName>
</protein>
<evidence type="ECO:0000313" key="3">
    <source>
        <dbReference type="EMBL" id="MBF8458331.1"/>
    </source>
</evidence>
<name>A0ABS0FF39_9FLAO</name>
<gene>
    <name evidence="3" type="ORF">IV494_14200</name>
</gene>
<evidence type="ECO:0000256" key="1">
    <source>
        <dbReference type="SAM" id="Phobius"/>
    </source>
</evidence>
<keyword evidence="1" id="KW-0812">Transmembrane</keyword>
<feature type="transmembrane region" description="Helical" evidence="1">
    <location>
        <begin position="140"/>
        <end position="158"/>
    </location>
</feature>
<dbReference type="CDD" id="cd03392">
    <property type="entry name" value="PAP2_like_2"/>
    <property type="match status" value="1"/>
</dbReference>
<dbReference type="InterPro" id="IPR036938">
    <property type="entry name" value="PAP2/HPO_sf"/>
</dbReference>
<dbReference type="SMART" id="SM00014">
    <property type="entry name" value="acidPPc"/>
    <property type="match status" value="1"/>
</dbReference>
<feature type="transmembrane region" description="Helical" evidence="1">
    <location>
        <begin position="165"/>
        <end position="184"/>
    </location>
</feature>
<accession>A0ABS0FF39</accession>
<dbReference type="EMBL" id="JADPVI010000004">
    <property type="protein sequence ID" value="MBF8458331.1"/>
    <property type="molecule type" value="Genomic_DNA"/>
</dbReference>
<evidence type="ECO:0000313" key="4">
    <source>
        <dbReference type="Proteomes" id="UP000660070"/>
    </source>
</evidence>
<evidence type="ECO:0000259" key="2">
    <source>
        <dbReference type="SMART" id="SM00014"/>
    </source>
</evidence>
<dbReference type="RefSeq" id="WP_196080761.1">
    <property type="nucleotide sequence ID" value="NZ_JADPVI010000004.1"/>
</dbReference>
<feature type="transmembrane region" description="Helical" evidence="1">
    <location>
        <begin position="100"/>
        <end position="120"/>
    </location>
</feature>
<keyword evidence="4" id="KW-1185">Reference proteome</keyword>
<dbReference type="Proteomes" id="UP000660070">
    <property type="component" value="Unassembled WGS sequence"/>
</dbReference>
<dbReference type="Gene3D" id="1.20.144.10">
    <property type="entry name" value="Phosphatidic acid phosphatase type 2/haloperoxidase"/>
    <property type="match status" value="1"/>
</dbReference>
<keyword evidence="1" id="KW-1133">Transmembrane helix</keyword>
<organism evidence="3 4">
    <name type="scientific">Kaistella gelatinilytica</name>
    <dbReference type="NCBI Taxonomy" id="2787636"/>
    <lineage>
        <taxon>Bacteria</taxon>
        <taxon>Pseudomonadati</taxon>
        <taxon>Bacteroidota</taxon>
        <taxon>Flavobacteriia</taxon>
        <taxon>Flavobacteriales</taxon>
        <taxon>Weeksellaceae</taxon>
        <taxon>Chryseobacterium group</taxon>
        <taxon>Kaistella</taxon>
    </lineage>
</organism>
<dbReference type="PANTHER" id="PTHR14969">
    <property type="entry name" value="SPHINGOSINE-1-PHOSPHATE PHOSPHOHYDROLASE"/>
    <property type="match status" value="1"/>
</dbReference>
<dbReference type="InterPro" id="IPR000326">
    <property type="entry name" value="PAP2/HPO"/>
</dbReference>
<comment type="caution">
    <text evidence="3">The sequence shown here is derived from an EMBL/GenBank/DDBJ whole genome shotgun (WGS) entry which is preliminary data.</text>
</comment>
<dbReference type="Pfam" id="PF01569">
    <property type="entry name" value="PAP2"/>
    <property type="match status" value="1"/>
</dbReference>
<feature type="transmembrane region" description="Helical" evidence="1">
    <location>
        <begin position="66"/>
        <end position="93"/>
    </location>
</feature>